<dbReference type="GO" id="GO:0033345">
    <property type="term" value="P:L-asparagine catabolic process via L-aspartate"/>
    <property type="evidence" value="ECO:0007669"/>
    <property type="project" value="TreeGrafter"/>
</dbReference>
<dbReference type="Proteomes" id="UP000759131">
    <property type="component" value="Unassembled WGS sequence"/>
</dbReference>
<dbReference type="OrthoDB" id="2262349at2759"/>
<feature type="active site" description="Nucleophile" evidence="2">
    <location>
        <position position="186"/>
    </location>
</feature>
<dbReference type="AlphaFoldDB" id="A0A7R9LP96"/>
<organism evidence="4">
    <name type="scientific">Medioppia subpectinata</name>
    <dbReference type="NCBI Taxonomy" id="1979941"/>
    <lineage>
        <taxon>Eukaryota</taxon>
        <taxon>Metazoa</taxon>
        <taxon>Ecdysozoa</taxon>
        <taxon>Arthropoda</taxon>
        <taxon>Chelicerata</taxon>
        <taxon>Arachnida</taxon>
        <taxon>Acari</taxon>
        <taxon>Acariformes</taxon>
        <taxon>Sarcoptiformes</taxon>
        <taxon>Oribatida</taxon>
        <taxon>Brachypylina</taxon>
        <taxon>Oppioidea</taxon>
        <taxon>Oppiidae</taxon>
        <taxon>Medioppia</taxon>
    </lineage>
</organism>
<dbReference type="Pfam" id="PF01112">
    <property type="entry name" value="Asparaginase_2"/>
    <property type="match status" value="1"/>
</dbReference>
<dbReference type="EMBL" id="OC885416">
    <property type="protein sequence ID" value="CAD7644189.1"/>
    <property type="molecule type" value="Genomic_DNA"/>
</dbReference>
<dbReference type="PANTHER" id="PTHR10188:SF43">
    <property type="entry name" value="ASPARAGINASE (EUROFUNG)"/>
    <property type="match status" value="1"/>
</dbReference>
<dbReference type="EMBL" id="CAJPIZ010030841">
    <property type="protein sequence ID" value="CAG2119993.1"/>
    <property type="molecule type" value="Genomic_DNA"/>
</dbReference>
<dbReference type="GO" id="GO:0005737">
    <property type="term" value="C:cytoplasm"/>
    <property type="evidence" value="ECO:0007669"/>
    <property type="project" value="TreeGrafter"/>
</dbReference>
<evidence type="ECO:0000313" key="5">
    <source>
        <dbReference type="Proteomes" id="UP000759131"/>
    </source>
</evidence>
<reference evidence="4" key="1">
    <citation type="submission" date="2020-11" db="EMBL/GenBank/DDBJ databases">
        <authorList>
            <person name="Tran Van P."/>
        </authorList>
    </citation>
    <scope>NUCLEOTIDE SEQUENCE</scope>
</reference>
<protein>
    <recommendedName>
        <fullName evidence="6">Asparaginase</fullName>
    </recommendedName>
</protein>
<accession>A0A7R9LP96</accession>
<evidence type="ECO:0000313" key="4">
    <source>
        <dbReference type="EMBL" id="CAD7644189.1"/>
    </source>
</evidence>
<dbReference type="PANTHER" id="PTHR10188">
    <property type="entry name" value="L-ASPARAGINASE"/>
    <property type="match status" value="1"/>
</dbReference>
<dbReference type="InterPro" id="IPR029055">
    <property type="entry name" value="Ntn_hydrolases_N"/>
</dbReference>
<feature type="site" description="Cleavage; by autolysis" evidence="3">
    <location>
        <begin position="185"/>
        <end position="186"/>
    </location>
</feature>
<comment type="similarity">
    <text evidence="1">Belongs to the Ntn-hydrolase family.</text>
</comment>
<dbReference type="Gene3D" id="3.60.20.30">
    <property type="entry name" value="(Glycosyl)asparaginase"/>
    <property type="match status" value="1"/>
</dbReference>
<gene>
    <name evidence="4" type="ORF">OSB1V03_LOCUS19940</name>
</gene>
<evidence type="ECO:0000256" key="2">
    <source>
        <dbReference type="PIRSR" id="PIRSR600246-1"/>
    </source>
</evidence>
<dbReference type="GO" id="GO:0016787">
    <property type="term" value="F:hydrolase activity"/>
    <property type="evidence" value="ECO:0007669"/>
    <property type="project" value="InterPro"/>
</dbReference>
<name>A0A7R9LP96_9ACAR</name>
<sequence>MLLLVHGGAGTIEPQYVPLKLAGVKQAVRVGYEALANGRSAVDAVEAAVRHMENDPIMNCGYGSALTSAGTVECDAFIMDGRTLKSGAVAGVQRIRHPISLARAVMDRTDHCLMMGTGAESLAQEVGIDLVDNESLVHEIAQKRLNAYKILKQKAAEGMPSGGTAPTNTTNTIAKALGAGRGEHDTVGAVAVDWEGNCAAATSTGELTGKRVGRVGDSPIIGAGGYAD</sequence>
<proteinExistence type="inferred from homology"/>
<evidence type="ECO:0008006" key="6">
    <source>
        <dbReference type="Google" id="ProtNLM"/>
    </source>
</evidence>
<keyword evidence="5" id="KW-1185">Reference proteome</keyword>
<feature type="non-terminal residue" evidence="4">
    <location>
        <position position="1"/>
    </location>
</feature>
<evidence type="ECO:0000256" key="1">
    <source>
        <dbReference type="ARBA" id="ARBA00010872"/>
    </source>
</evidence>
<dbReference type="InterPro" id="IPR000246">
    <property type="entry name" value="Peptidase_T2"/>
</dbReference>
<evidence type="ECO:0000256" key="3">
    <source>
        <dbReference type="PIRSR" id="PIRSR600246-3"/>
    </source>
</evidence>
<dbReference type="SUPFAM" id="SSF56235">
    <property type="entry name" value="N-terminal nucleophile aminohydrolases (Ntn hydrolases)"/>
    <property type="match status" value="1"/>
</dbReference>